<gene>
    <name evidence="2" type="ORF">B4N89_20765</name>
</gene>
<dbReference type="STRING" id="159449.B4N89_20765"/>
<accession>A0A1T3P1S3</accession>
<keyword evidence="3" id="KW-1185">Reference proteome</keyword>
<dbReference type="EMBL" id="MWQN01000001">
    <property type="protein sequence ID" value="OPC83047.1"/>
    <property type="molecule type" value="Genomic_DNA"/>
</dbReference>
<dbReference type="AlphaFoldDB" id="A0A1T3P1S3"/>
<proteinExistence type="predicted"/>
<dbReference type="Proteomes" id="UP000190037">
    <property type="component" value="Unassembled WGS sequence"/>
</dbReference>
<evidence type="ECO:0000256" key="1">
    <source>
        <dbReference type="SAM" id="MobiDB-lite"/>
    </source>
</evidence>
<reference evidence="2 3" key="1">
    <citation type="submission" date="2017-03" db="EMBL/GenBank/DDBJ databases">
        <title>Draft genome sequence of Streptomyces scabrisporus NF3, endophyte isolated from Amphipterygium adstringens.</title>
        <authorList>
            <person name="Vazquez M."/>
            <person name="Ceapa C.D."/>
            <person name="Rodriguez Luna D."/>
            <person name="Sanchez Esquivel S."/>
        </authorList>
    </citation>
    <scope>NUCLEOTIDE SEQUENCE [LARGE SCALE GENOMIC DNA]</scope>
    <source>
        <strain evidence="2 3">NF3</strain>
    </source>
</reference>
<evidence type="ECO:0000313" key="3">
    <source>
        <dbReference type="Proteomes" id="UP000190037"/>
    </source>
</evidence>
<organism evidence="2 3">
    <name type="scientific">Embleya scabrispora</name>
    <dbReference type="NCBI Taxonomy" id="159449"/>
    <lineage>
        <taxon>Bacteria</taxon>
        <taxon>Bacillati</taxon>
        <taxon>Actinomycetota</taxon>
        <taxon>Actinomycetes</taxon>
        <taxon>Kitasatosporales</taxon>
        <taxon>Streptomycetaceae</taxon>
        <taxon>Embleya</taxon>
    </lineage>
</organism>
<feature type="region of interest" description="Disordered" evidence="1">
    <location>
        <begin position="1"/>
        <end position="44"/>
    </location>
</feature>
<name>A0A1T3P1S3_9ACTN</name>
<evidence type="ECO:0000313" key="2">
    <source>
        <dbReference type="EMBL" id="OPC83047.1"/>
    </source>
</evidence>
<comment type="caution">
    <text evidence="2">The sequence shown here is derived from an EMBL/GenBank/DDBJ whole genome shotgun (WGS) entry which is preliminary data.</text>
</comment>
<protein>
    <submittedName>
        <fullName evidence="2">Uncharacterized protein</fullName>
    </submittedName>
</protein>
<sequence length="81" mass="8448">MTNRHQDTGGGPHACPRCSAPVLHSPTDGHLDADPHLYGPYLPGGGSITTDQALDALSTGTPAGHRRHMCPPPTCTQLTLI</sequence>